<comment type="caution">
    <text evidence="2">The sequence shown here is derived from an EMBL/GenBank/DDBJ whole genome shotgun (WGS) entry which is preliminary data.</text>
</comment>
<gene>
    <name evidence="2" type="ORF">GCM10011372_36040</name>
</gene>
<evidence type="ECO:0000313" key="3">
    <source>
        <dbReference type="Proteomes" id="UP000636956"/>
    </source>
</evidence>
<sequence length="59" mass="5809">MLLAGDATFAAADLFNQPGALVTSTVAEELTVTGSGTRAIDLGAGSRGQRPECGSTSPA</sequence>
<evidence type="ECO:0000313" key="2">
    <source>
        <dbReference type="EMBL" id="GGJ94522.1"/>
    </source>
</evidence>
<protein>
    <submittedName>
        <fullName evidence="2">Uncharacterized protein</fullName>
    </submittedName>
</protein>
<dbReference type="Proteomes" id="UP000636956">
    <property type="component" value="Unassembled WGS sequence"/>
</dbReference>
<name>A0A917UXY8_9MICO</name>
<reference evidence="2" key="1">
    <citation type="journal article" date="2014" name="Int. J. Syst. Evol. Microbiol.">
        <title>Complete genome sequence of Corynebacterium casei LMG S-19264T (=DSM 44701T), isolated from a smear-ripened cheese.</title>
        <authorList>
            <consortium name="US DOE Joint Genome Institute (JGI-PGF)"/>
            <person name="Walter F."/>
            <person name="Albersmeier A."/>
            <person name="Kalinowski J."/>
            <person name="Ruckert C."/>
        </authorList>
    </citation>
    <scope>NUCLEOTIDE SEQUENCE</scope>
    <source>
        <strain evidence="2">CGMCC 1.8984</strain>
    </source>
</reference>
<accession>A0A917UXY8</accession>
<reference evidence="2" key="2">
    <citation type="submission" date="2020-09" db="EMBL/GenBank/DDBJ databases">
        <authorList>
            <person name="Sun Q."/>
            <person name="Zhou Y."/>
        </authorList>
    </citation>
    <scope>NUCLEOTIDE SEQUENCE</scope>
    <source>
        <strain evidence="2">CGMCC 1.8984</strain>
    </source>
</reference>
<evidence type="ECO:0000256" key="1">
    <source>
        <dbReference type="SAM" id="MobiDB-lite"/>
    </source>
</evidence>
<organism evidence="2 3">
    <name type="scientific">Agromyces bauzanensis</name>
    <dbReference type="NCBI Taxonomy" id="1308924"/>
    <lineage>
        <taxon>Bacteria</taxon>
        <taxon>Bacillati</taxon>
        <taxon>Actinomycetota</taxon>
        <taxon>Actinomycetes</taxon>
        <taxon>Micrococcales</taxon>
        <taxon>Microbacteriaceae</taxon>
        <taxon>Agromyces</taxon>
    </lineage>
</organism>
<dbReference type="EMBL" id="BMMD01000044">
    <property type="protein sequence ID" value="GGJ94522.1"/>
    <property type="molecule type" value="Genomic_DNA"/>
</dbReference>
<dbReference type="AlphaFoldDB" id="A0A917UXY8"/>
<feature type="region of interest" description="Disordered" evidence="1">
    <location>
        <begin position="37"/>
        <end position="59"/>
    </location>
</feature>
<proteinExistence type="predicted"/>
<keyword evidence="3" id="KW-1185">Reference proteome</keyword>